<feature type="repeat" description="PPR" evidence="3">
    <location>
        <begin position="1110"/>
        <end position="1144"/>
    </location>
</feature>
<feature type="repeat" description="PPR" evidence="3">
    <location>
        <begin position="935"/>
        <end position="969"/>
    </location>
</feature>
<feature type="repeat" description="PPR" evidence="3">
    <location>
        <begin position="970"/>
        <end position="1004"/>
    </location>
</feature>
<dbReference type="Pfam" id="PF01535">
    <property type="entry name" value="PPR"/>
    <property type="match status" value="6"/>
</dbReference>
<dbReference type="Gene3D" id="1.25.40.10">
    <property type="entry name" value="Tetratricopeptide repeat domain"/>
    <property type="match status" value="7"/>
</dbReference>
<dbReference type="Pfam" id="PF13041">
    <property type="entry name" value="PPR_2"/>
    <property type="match status" value="3"/>
</dbReference>
<feature type="repeat" description="PPR" evidence="3">
    <location>
        <begin position="307"/>
        <end position="341"/>
    </location>
</feature>
<feature type="repeat" description="PPR" evidence="3">
    <location>
        <begin position="412"/>
        <end position="446"/>
    </location>
</feature>
<evidence type="ECO:0000256" key="3">
    <source>
        <dbReference type="PROSITE-ProRule" id="PRU00708"/>
    </source>
</evidence>
<dbReference type="InterPro" id="IPR057027">
    <property type="entry name" value="TPR_mt"/>
</dbReference>
<dbReference type="Pfam" id="PF23276">
    <property type="entry name" value="TPR_24"/>
    <property type="match status" value="1"/>
</dbReference>
<feature type="repeat" description="PPR" evidence="3">
    <location>
        <begin position="447"/>
        <end position="481"/>
    </location>
</feature>
<organism evidence="5 6">
    <name type="scientific">Striga asiatica</name>
    <name type="common">Asiatic witchweed</name>
    <name type="synonym">Buchnera asiatica</name>
    <dbReference type="NCBI Taxonomy" id="4170"/>
    <lineage>
        <taxon>Eukaryota</taxon>
        <taxon>Viridiplantae</taxon>
        <taxon>Streptophyta</taxon>
        <taxon>Embryophyta</taxon>
        <taxon>Tracheophyta</taxon>
        <taxon>Spermatophyta</taxon>
        <taxon>Magnoliopsida</taxon>
        <taxon>eudicotyledons</taxon>
        <taxon>Gunneridae</taxon>
        <taxon>Pentapetalae</taxon>
        <taxon>asterids</taxon>
        <taxon>lamiids</taxon>
        <taxon>Lamiales</taxon>
        <taxon>Orobanchaceae</taxon>
        <taxon>Buchnereae</taxon>
        <taxon>Striga</taxon>
    </lineage>
</organism>
<comment type="similarity">
    <text evidence="1">Belongs to the PPR family. P subfamily.</text>
</comment>
<comment type="caution">
    <text evidence="5">The sequence shown here is derived from an EMBL/GenBank/DDBJ whole genome shotgun (WGS) entry which is preliminary data.</text>
</comment>
<dbReference type="NCBIfam" id="TIGR00756">
    <property type="entry name" value="PPR"/>
    <property type="match status" value="14"/>
</dbReference>
<feature type="repeat" description="PPR" evidence="3">
    <location>
        <begin position="342"/>
        <end position="376"/>
    </location>
</feature>
<feature type="repeat" description="PPR" evidence="3">
    <location>
        <begin position="1005"/>
        <end position="1039"/>
    </location>
</feature>
<dbReference type="PROSITE" id="PS51375">
    <property type="entry name" value="PPR"/>
    <property type="match status" value="17"/>
</dbReference>
<feature type="repeat" description="PPR" evidence="3">
    <location>
        <begin position="689"/>
        <end position="723"/>
    </location>
</feature>
<dbReference type="EMBL" id="BKCP01007626">
    <property type="protein sequence ID" value="GER46771.1"/>
    <property type="molecule type" value="Genomic_DNA"/>
</dbReference>
<protein>
    <submittedName>
        <fullName evidence="5">Pentatricopeptide repeat-containing protein</fullName>
    </submittedName>
</protein>
<evidence type="ECO:0000313" key="5">
    <source>
        <dbReference type="EMBL" id="GER46771.1"/>
    </source>
</evidence>
<dbReference type="Pfam" id="PF13812">
    <property type="entry name" value="PPR_3"/>
    <property type="match status" value="3"/>
</dbReference>
<accession>A0A5A7QS69</accession>
<keyword evidence="6" id="KW-1185">Reference proteome</keyword>
<keyword evidence="2" id="KW-0677">Repeat</keyword>
<evidence type="ECO:0000256" key="2">
    <source>
        <dbReference type="ARBA" id="ARBA00022737"/>
    </source>
</evidence>
<feature type="repeat" description="PPR" evidence="3">
    <location>
        <begin position="1040"/>
        <end position="1074"/>
    </location>
</feature>
<reference evidence="6" key="1">
    <citation type="journal article" date="2019" name="Curr. Biol.">
        <title>Genome Sequence of Striga asiatica Provides Insight into the Evolution of Plant Parasitism.</title>
        <authorList>
            <person name="Yoshida S."/>
            <person name="Kim S."/>
            <person name="Wafula E.K."/>
            <person name="Tanskanen J."/>
            <person name="Kim Y.M."/>
            <person name="Honaas L."/>
            <person name="Yang Z."/>
            <person name="Spallek T."/>
            <person name="Conn C.E."/>
            <person name="Ichihashi Y."/>
            <person name="Cheong K."/>
            <person name="Cui S."/>
            <person name="Der J.P."/>
            <person name="Gundlach H."/>
            <person name="Jiao Y."/>
            <person name="Hori C."/>
            <person name="Ishida J.K."/>
            <person name="Kasahara H."/>
            <person name="Kiba T."/>
            <person name="Kim M.S."/>
            <person name="Koo N."/>
            <person name="Laohavisit A."/>
            <person name="Lee Y.H."/>
            <person name="Lumba S."/>
            <person name="McCourt P."/>
            <person name="Mortimer J.C."/>
            <person name="Mutuku J.M."/>
            <person name="Nomura T."/>
            <person name="Sasaki-Sekimoto Y."/>
            <person name="Seto Y."/>
            <person name="Wang Y."/>
            <person name="Wakatake T."/>
            <person name="Sakakibara H."/>
            <person name="Demura T."/>
            <person name="Yamaguchi S."/>
            <person name="Yoneyama K."/>
            <person name="Manabe R.I."/>
            <person name="Nelson D.C."/>
            <person name="Schulman A.H."/>
            <person name="Timko M.P."/>
            <person name="dePamphilis C.W."/>
            <person name="Choi D."/>
            <person name="Shirasu K."/>
        </authorList>
    </citation>
    <scope>NUCLEOTIDE SEQUENCE [LARGE SCALE GENOMIC DNA]</scope>
    <source>
        <strain evidence="6">cv. UVA1</strain>
    </source>
</reference>
<evidence type="ECO:0000259" key="4">
    <source>
        <dbReference type="Pfam" id="PF23276"/>
    </source>
</evidence>
<feature type="repeat" description="PPR" evidence="3">
    <location>
        <begin position="270"/>
        <end position="306"/>
    </location>
</feature>
<evidence type="ECO:0000313" key="6">
    <source>
        <dbReference type="Proteomes" id="UP000325081"/>
    </source>
</evidence>
<feature type="repeat" description="PPR" evidence="3">
    <location>
        <begin position="795"/>
        <end position="829"/>
    </location>
</feature>
<dbReference type="OrthoDB" id="185373at2759"/>
<feature type="domain" description="Pentatricopeptide repeat-containing protein-mitochondrial" evidence="4">
    <location>
        <begin position="853"/>
        <end position="961"/>
    </location>
</feature>
<feature type="repeat" description="PPR" evidence="3">
    <location>
        <begin position="235"/>
        <end position="269"/>
    </location>
</feature>
<proteinExistence type="inferred from homology"/>
<dbReference type="Proteomes" id="UP000325081">
    <property type="component" value="Unassembled WGS sequence"/>
</dbReference>
<dbReference type="PANTHER" id="PTHR47447:SF26">
    <property type="entry name" value="CHLOROPLAST RNA SPLICING4"/>
    <property type="match status" value="1"/>
</dbReference>
<sequence>MSCMAYTGVLGFSIPPPLSSTRKPKANTRDTTFSCCSTSTSINEQEAATNFAYSRATPSVRWPHLKFNETQYRFLEKTPYSDITDEIEAEREEIETNPDEEFVNENDHEVFDKRLSRNRVKKMTKLELKRAKDWRKRVQILTDKILALKPDEFVADVLDEKLVQMTPTDYCFVVKWVGQSSWQRALEVFEWLNLRKWYKPNSRMVAMIVAVLGKANQEALAVEIFTRAESNGVNTVQVYNAMMGVYARNGRFSKVQDLLDLMRKSGCEPDLISFNTLINARLKSGPMSPNLGLELLDQVRRSGIRPDIITYNTLISGCSRESNLKEAVSVFQDMKANKCEPDLWTYNAMLSVYGRCGLPGEAERVFNELGSKGFAPDAVTYNSLLYAFARAGKAEKVNEICEEMMEMGFAKDEMTYNTIIDMYGKKGKHELALQVYRDMETFGRHPDAVTYTVLIDSLGKANKMEEAAKLMSDMLDSGIRPTLRTYSVLICGYAKAGQWPEAEKNFDCMVRSGIKPDNIAYTVMLHVYLRSNNAKKAVSLYRKMVNDGFVPELALYEGLLSVLSGENNEHCIQKVVEDLEDLHGLGPDKISSVLTKGGCYDLAVKKLRLAVMEGSNLDQETLLSILTSYSLSRRYREAIELLNYIQEHGFGSHQFVAESLVVIYCKAGQLDVALDEYNKNSDLHAYGGSSVMYDSLIKSCAENQNFAEASQVFSDMKFHGIELSADTYQTMILIYCKLDFPETAHNLYTKAEAKSFPLQDSLICTSLVEAYGRAKQLVKAESVVGRLRQRHNVLDRKVWNSLIQSYAANGCYEKARAAFSTMMRDGPSPSVDTMNGLLQALIVDGRLDELYVVIQDLQDMGFKISKSSIILMLEAFAQSGNVFEVKKIYHGMKAAGYLPTVHLYKVMIGLLSRAKQVRDVEAMVLEMEEAGFTPDISIFNLLLKMYTKIEDYKKAALVYQRIQESELEPNDETYSTLIIMYCRDCRPEDGILLMRKMRQLGQNPHMDTYKSLISAFCKKLMVEEAEELFDGLKSEGHALNRSFYHLMMRMYRKLGNHTKAENLLVTMKESGTEPTFATMHMLMTSYGSSGHPVEAEKVLNSLKSMDSNLSTLPYSSVIDAYLQNGDLEIGIQKLEEMKKDGLDPDHRIWTCFIKAASLCRSIGEATVLLNAIDNAGFHIPIRLLTENSVPLLSEIDSFLKELEPMEDNAAFNFVNALEDLLWAFERRATATWIFQLAVKRNIYHHNVYRVADKDWGADFRKLSAGAALVGLTLWLDHMQDASLEGFPESPKSVVLITGTAEYNKVSLNSTLKAYLWEMGSPFLPCKTRTGVLVAKSHSLRMWLKDSPFCLDLELKDSPVPPEVNSMQLIEGCYIRRGLVPAFSDIKERLGHVTPGKFSRLALLSDEKRDKVIRADIEGRKNRLAKLEEVGAMGKRKVSRFKKGKFIRRDAIFGAENGVLP</sequence>
<dbReference type="PANTHER" id="PTHR47447">
    <property type="entry name" value="OS03G0856100 PROTEIN"/>
    <property type="match status" value="1"/>
</dbReference>
<dbReference type="InterPro" id="IPR011990">
    <property type="entry name" value="TPR-like_helical_dom_sf"/>
</dbReference>
<feature type="repeat" description="PPR" evidence="3">
    <location>
        <begin position="482"/>
        <end position="516"/>
    </location>
</feature>
<dbReference type="SUPFAM" id="SSF81901">
    <property type="entry name" value="HCP-like"/>
    <property type="match status" value="1"/>
</dbReference>
<dbReference type="InterPro" id="IPR002885">
    <property type="entry name" value="PPR_rpt"/>
</dbReference>
<gene>
    <name evidence="5" type="ORF">STAS_23825</name>
</gene>
<evidence type="ECO:0000256" key="1">
    <source>
        <dbReference type="ARBA" id="ARBA00007626"/>
    </source>
</evidence>
<name>A0A5A7QS69_STRAF</name>
<feature type="repeat" description="PPR" evidence="3">
    <location>
        <begin position="377"/>
        <end position="411"/>
    </location>
</feature>
<feature type="repeat" description="PPR" evidence="3">
    <location>
        <begin position="517"/>
        <end position="551"/>
    </location>
</feature>
<feature type="repeat" description="PPR" evidence="3">
    <location>
        <begin position="900"/>
        <end position="934"/>
    </location>
</feature>